<feature type="region of interest" description="Disordered" evidence="1">
    <location>
        <begin position="627"/>
        <end position="660"/>
    </location>
</feature>
<dbReference type="AlphaFoldDB" id="A0A5C5FQB6"/>
<keyword evidence="4" id="KW-1185">Reference proteome</keyword>
<feature type="compositionally biased region" description="Basic and acidic residues" evidence="1">
    <location>
        <begin position="508"/>
        <end position="521"/>
    </location>
</feature>
<name>A0A5C5FQB6_9BASI</name>
<feature type="region of interest" description="Disordered" evidence="1">
    <location>
        <begin position="498"/>
        <end position="521"/>
    </location>
</feature>
<dbReference type="Proteomes" id="UP000311382">
    <property type="component" value="Unassembled WGS sequence"/>
</dbReference>
<feature type="transmembrane region" description="Helical" evidence="2">
    <location>
        <begin position="133"/>
        <end position="155"/>
    </location>
</feature>
<feature type="region of interest" description="Disordered" evidence="1">
    <location>
        <begin position="229"/>
        <end position="248"/>
    </location>
</feature>
<evidence type="ECO:0000256" key="2">
    <source>
        <dbReference type="SAM" id="Phobius"/>
    </source>
</evidence>
<keyword evidence="2" id="KW-0472">Membrane</keyword>
<reference evidence="3 4" key="1">
    <citation type="submission" date="2019-03" db="EMBL/GenBank/DDBJ databases">
        <title>Rhodosporidium diobovatum UCD-FST 08-225 genome sequencing, assembly, and annotation.</title>
        <authorList>
            <person name="Fakankun I.U."/>
            <person name="Fristensky B."/>
            <person name="Levin D.B."/>
        </authorList>
    </citation>
    <scope>NUCLEOTIDE SEQUENCE [LARGE SCALE GENOMIC DNA]</scope>
    <source>
        <strain evidence="3 4">UCD-FST 08-225</strain>
    </source>
</reference>
<keyword evidence="2" id="KW-1133">Transmembrane helix</keyword>
<dbReference type="EMBL" id="SOZI01000135">
    <property type="protein sequence ID" value="TNY18512.1"/>
    <property type="molecule type" value="Genomic_DNA"/>
</dbReference>
<feature type="region of interest" description="Disordered" evidence="1">
    <location>
        <begin position="74"/>
        <end position="94"/>
    </location>
</feature>
<keyword evidence="2" id="KW-0812">Transmembrane</keyword>
<evidence type="ECO:0000256" key="1">
    <source>
        <dbReference type="SAM" id="MobiDB-lite"/>
    </source>
</evidence>
<accession>A0A5C5FQB6</accession>
<dbReference type="OrthoDB" id="2588793at2759"/>
<feature type="compositionally biased region" description="Low complexity" evidence="1">
    <location>
        <begin position="646"/>
        <end position="659"/>
    </location>
</feature>
<sequence>MHQRTTSTAPSAPPSSTSSTSSRDSSPALPASDHKPSDFVRNLAEVKAFSKNPRFRRHASLDVGVAQYRARQHSAVEDHGELSPGSNASPASSAGFDEKSRLYSFAHDATDSPLYSPFAYPRRVPWWKKKGNVSAALSAALSLFFLGGLVGLTLLEGRERATWWGVQEVLEDLGVASFEHTACENPFAEFGRIQVDKNVPEHNRWLPYDPACSPPAYMSLLRSSRNVNTTTEEPEALELPLQGPPAPRNSDAPLSWLHGKTVLLFGDHVERNHNKDFCRFAGGKFASIGRDHPLSPPRFVNGIDEKFPGGNQENFDGTRPSVCYFDDLDFMVVSVFHFGLANRVEFEQESLLYDPHFYPPVAVDDRLSHIVIPLLDSLKRTEPDLIEFSSGFWDLRHFAALDELAGNDPRDELSTERLSWYSSRLTRALADLGSAFPNTPLLWRTLHQTPDYQQTSPARVAALDQISRKVAAALNEATDRAEAEERLEHVFHFTVRNHERGPGVGGREQVHLSKPSPRERVERARPVIKNGRIGKARFLNRVKERIGSKERVKEVQLSTDETSLRGRVRVDEWGALMRGQEHTMEKIHTPPLPGGYLWGDIMLFECVPLPPSLSLSSRARVGHSLDAERVDRPGLPKSKAPCLTFSSPSSPSPDSVASSQTLALRPLAFCAASTRD</sequence>
<gene>
    <name evidence="3" type="ORF">DMC30DRAFT_355428</name>
</gene>
<protein>
    <submittedName>
        <fullName evidence="3">Proteophosphoglycan ppg4</fullName>
    </submittedName>
</protein>
<organism evidence="3 4">
    <name type="scientific">Rhodotorula diobovata</name>
    <dbReference type="NCBI Taxonomy" id="5288"/>
    <lineage>
        <taxon>Eukaryota</taxon>
        <taxon>Fungi</taxon>
        <taxon>Dikarya</taxon>
        <taxon>Basidiomycota</taxon>
        <taxon>Pucciniomycotina</taxon>
        <taxon>Microbotryomycetes</taxon>
        <taxon>Sporidiobolales</taxon>
        <taxon>Sporidiobolaceae</taxon>
        <taxon>Rhodotorula</taxon>
    </lineage>
</organism>
<feature type="compositionally biased region" description="Low complexity" evidence="1">
    <location>
        <begin position="1"/>
        <end position="30"/>
    </location>
</feature>
<dbReference type="STRING" id="5288.A0A5C5FQB6"/>
<evidence type="ECO:0000313" key="3">
    <source>
        <dbReference type="EMBL" id="TNY18512.1"/>
    </source>
</evidence>
<feature type="compositionally biased region" description="Low complexity" evidence="1">
    <location>
        <begin position="83"/>
        <end position="94"/>
    </location>
</feature>
<comment type="caution">
    <text evidence="3">The sequence shown here is derived from an EMBL/GenBank/DDBJ whole genome shotgun (WGS) entry which is preliminary data.</text>
</comment>
<feature type="region of interest" description="Disordered" evidence="1">
    <location>
        <begin position="1"/>
        <end position="37"/>
    </location>
</feature>
<proteinExistence type="predicted"/>
<evidence type="ECO:0000313" key="4">
    <source>
        <dbReference type="Proteomes" id="UP000311382"/>
    </source>
</evidence>